<protein>
    <submittedName>
        <fullName evidence="1">Uncharacterized protein</fullName>
    </submittedName>
</protein>
<name>A0A2H3ANN3_9AGAR</name>
<dbReference type="EMBL" id="KZ293547">
    <property type="protein sequence ID" value="PBK58384.1"/>
    <property type="molecule type" value="Genomic_DNA"/>
</dbReference>
<evidence type="ECO:0000313" key="2">
    <source>
        <dbReference type="Proteomes" id="UP000218334"/>
    </source>
</evidence>
<reference evidence="2" key="1">
    <citation type="journal article" date="2017" name="Nat. Ecol. Evol.">
        <title>Genome expansion and lineage-specific genetic innovations in the forest pathogenic fungi Armillaria.</title>
        <authorList>
            <person name="Sipos G."/>
            <person name="Prasanna A.N."/>
            <person name="Walter M.C."/>
            <person name="O'Connor E."/>
            <person name="Balint B."/>
            <person name="Krizsan K."/>
            <person name="Kiss B."/>
            <person name="Hess J."/>
            <person name="Varga T."/>
            <person name="Slot J."/>
            <person name="Riley R."/>
            <person name="Boka B."/>
            <person name="Rigling D."/>
            <person name="Barry K."/>
            <person name="Lee J."/>
            <person name="Mihaltcheva S."/>
            <person name="LaButti K."/>
            <person name="Lipzen A."/>
            <person name="Waldron R."/>
            <person name="Moloney N.M."/>
            <person name="Sperisen C."/>
            <person name="Kredics L."/>
            <person name="Vagvoelgyi C."/>
            <person name="Patrignani A."/>
            <person name="Fitzpatrick D."/>
            <person name="Nagy I."/>
            <person name="Doyle S."/>
            <person name="Anderson J.B."/>
            <person name="Grigoriev I.V."/>
            <person name="Gueldener U."/>
            <person name="Muensterkoetter M."/>
            <person name="Nagy L.G."/>
        </authorList>
    </citation>
    <scope>NUCLEOTIDE SEQUENCE [LARGE SCALE GENOMIC DNA]</scope>
    <source>
        <strain evidence="2">28-4</strain>
    </source>
</reference>
<organism evidence="1 2">
    <name type="scientific">Armillaria solidipes</name>
    <dbReference type="NCBI Taxonomy" id="1076256"/>
    <lineage>
        <taxon>Eukaryota</taxon>
        <taxon>Fungi</taxon>
        <taxon>Dikarya</taxon>
        <taxon>Basidiomycota</taxon>
        <taxon>Agaricomycotina</taxon>
        <taxon>Agaricomycetes</taxon>
        <taxon>Agaricomycetidae</taxon>
        <taxon>Agaricales</taxon>
        <taxon>Marasmiineae</taxon>
        <taxon>Physalacriaceae</taxon>
        <taxon>Armillaria</taxon>
    </lineage>
</organism>
<proteinExistence type="predicted"/>
<dbReference type="AlphaFoldDB" id="A0A2H3ANN3"/>
<gene>
    <name evidence="1" type="ORF">ARMSODRAFT_134385</name>
</gene>
<sequence>MDSNFTSLVSLFVLFVKGRNETDPPMLQDVGLSLGCNPGRKIQSLVARLNNNMAVKSTARTCYILLYHVLGHIFSHAGCAVWKWPRASNSARACPDPNAILSRYLRRSREGNLDCFVFNSRRHVCEPIDVESVALSSRAPGGHLLNPITRRL</sequence>
<keyword evidence="2" id="KW-1185">Reference proteome</keyword>
<accession>A0A2H3ANN3</accession>
<evidence type="ECO:0000313" key="1">
    <source>
        <dbReference type="EMBL" id="PBK58384.1"/>
    </source>
</evidence>
<dbReference type="Proteomes" id="UP000218334">
    <property type="component" value="Unassembled WGS sequence"/>
</dbReference>